<accession>A0A9D1YEI3</accession>
<evidence type="ECO:0000313" key="2">
    <source>
        <dbReference type="EMBL" id="HIY27049.1"/>
    </source>
</evidence>
<dbReference type="Pfam" id="PF01261">
    <property type="entry name" value="AP_endonuc_2"/>
    <property type="match status" value="1"/>
</dbReference>
<dbReference type="SUPFAM" id="SSF51658">
    <property type="entry name" value="Xylose isomerase-like"/>
    <property type="match status" value="1"/>
</dbReference>
<dbReference type="AlphaFoldDB" id="A0A9D1YEI3"/>
<dbReference type="InterPro" id="IPR036237">
    <property type="entry name" value="Xyl_isomerase-like_sf"/>
</dbReference>
<dbReference type="GO" id="GO:0016853">
    <property type="term" value="F:isomerase activity"/>
    <property type="evidence" value="ECO:0007669"/>
    <property type="project" value="UniProtKB-KW"/>
</dbReference>
<feature type="domain" description="Xylose isomerase-like TIM barrel" evidence="1">
    <location>
        <begin position="29"/>
        <end position="268"/>
    </location>
</feature>
<reference evidence="2" key="1">
    <citation type="journal article" date="2021" name="PeerJ">
        <title>Extensive microbial diversity within the chicken gut microbiome revealed by metagenomics and culture.</title>
        <authorList>
            <person name="Gilroy R."/>
            <person name="Ravi A."/>
            <person name="Getino M."/>
            <person name="Pursley I."/>
            <person name="Horton D.L."/>
            <person name="Alikhan N.F."/>
            <person name="Baker D."/>
            <person name="Gharbi K."/>
            <person name="Hall N."/>
            <person name="Watson M."/>
            <person name="Adriaenssens E.M."/>
            <person name="Foster-Nyarko E."/>
            <person name="Jarju S."/>
            <person name="Secka A."/>
            <person name="Antonio M."/>
            <person name="Oren A."/>
            <person name="Chaudhuri R.R."/>
            <person name="La Ragione R."/>
            <person name="Hildebrand F."/>
            <person name="Pallen M.J."/>
        </authorList>
    </citation>
    <scope>NUCLEOTIDE SEQUENCE</scope>
    <source>
        <strain evidence="2">1282</strain>
    </source>
</reference>
<dbReference type="PANTHER" id="PTHR12110">
    <property type="entry name" value="HYDROXYPYRUVATE ISOMERASE"/>
    <property type="match status" value="1"/>
</dbReference>
<name>A0A9D1YEI3_9FIRM</name>
<protein>
    <submittedName>
        <fullName evidence="2">Sugar phosphate isomerase/epimerase</fullName>
    </submittedName>
</protein>
<reference evidence="2" key="2">
    <citation type="submission" date="2021-04" db="EMBL/GenBank/DDBJ databases">
        <authorList>
            <person name="Gilroy R."/>
        </authorList>
    </citation>
    <scope>NUCLEOTIDE SEQUENCE</scope>
    <source>
        <strain evidence="2">1282</strain>
    </source>
</reference>
<keyword evidence="2" id="KW-0413">Isomerase</keyword>
<dbReference type="InterPro" id="IPR050312">
    <property type="entry name" value="IolE/XylAMocC-like"/>
</dbReference>
<dbReference type="EMBL" id="DXDU01000124">
    <property type="protein sequence ID" value="HIY27049.1"/>
    <property type="molecule type" value="Genomic_DNA"/>
</dbReference>
<dbReference type="PANTHER" id="PTHR12110:SF53">
    <property type="entry name" value="BLR5974 PROTEIN"/>
    <property type="match status" value="1"/>
</dbReference>
<dbReference type="Proteomes" id="UP000823915">
    <property type="component" value="Unassembled WGS sequence"/>
</dbReference>
<proteinExistence type="predicted"/>
<comment type="caution">
    <text evidence="2">The sequence shown here is derived from an EMBL/GenBank/DDBJ whole genome shotgun (WGS) entry which is preliminary data.</text>
</comment>
<gene>
    <name evidence="2" type="ORF">H9838_07765</name>
</gene>
<dbReference type="InterPro" id="IPR013022">
    <property type="entry name" value="Xyl_isomerase-like_TIM-brl"/>
</dbReference>
<dbReference type="Gene3D" id="3.20.20.150">
    <property type="entry name" value="Divalent-metal-dependent TIM barrel enzymes"/>
    <property type="match status" value="1"/>
</dbReference>
<evidence type="ECO:0000259" key="1">
    <source>
        <dbReference type="Pfam" id="PF01261"/>
    </source>
</evidence>
<evidence type="ECO:0000313" key="3">
    <source>
        <dbReference type="Proteomes" id="UP000823915"/>
    </source>
</evidence>
<sequence length="275" mass="29994">MAKIATFYDHIKDIARQEGMRLMDALGTARELGVEALEISQNNLIGREDEVGQELASYDMGVSSIPSYFNFGRDRDVKRQALPTLEAAQYLGAKRLLVIPGFLDLSDSPEERESQIQAMVEGVAQLAELAAPYGVALAMEEYDDPKAPFCNTAGVERFLEACPELGCCFDSGNFLPAGEDVLQALGRLQGRVTHVHLKDRAFAPTFAQNGAAAQDGRLLYPAPVGQGDLPLGEVVRRLGQGGYQGAYTLEFYGSPRTLEFLQDSVAWLTGEPEAW</sequence>
<organism evidence="2 3">
    <name type="scientific">Candidatus Acutalibacter pullistercoris</name>
    <dbReference type="NCBI Taxonomy" id="2838418"/>
    <lineage>
        <taxon>Bacteria</taxon>
        <taxon>Bacillati</taxon>
        <taxon>Bacillota</taxon>
        <taxon>Clostridia</taxon>
        <taxon>Eubacteriales</taxon>
        <taxon>Acutalibacteraceae</taxon>
        <taxon>Acutalibacter</taxon>
    </lineage>
</organism>